<feature type="region of interest" description="Disordered" evidence="1">
    <location>
        <begin position="564"/>
        <end position="590"/>
    </location>
</feature>
<feature type="compositionally biased region" description="Basic and acidic residues" evidence="1">
    <location>
        <begin position="201"/>
        <end position="220"/>
    </location>
</feature>
<accession>A0A6A6V8U5</accession>
<feature type="compositionally biased region" description="Basic and acidic residues" evidence="1">
    <location>
        <begin position="394"/>
        <end position="408"/>
    </location>
</feature>
<reference evidence="2" key="1">
    <citation type="journal article" date="2020" name="Stud. Mycol.">
        <title>101 Dothideomycetes genomes: a test case for predicting lifestyles and emergence of pathogens.</title>
        <authorList>
            <person name="Haridas S."/>
            <person name="Albert R."/>
            <person name="Binder M."/>
            <person name="Bloem J."/>
            <person name="Labutti K."/>
            <person name="Salamov A."/>
            <person name="Andreopoulos B."/>
            <person name="Baker S."/>
            <person name="Barry K."/>
            <person name="Bills G."/>
            <person name="Bluhm B."/>
            <person name="Cannon C."/>
            <person name="Castanera R."/>
            <person name="Culley D."/>
            <person name="Daum C."/>
            <person name="Ezra D."/>
            <person name="Gonzalez J."/>
            <person name="Henrissat B."/>
            <person name="Kuo A."/>
            <person name="Liang C."/>
            <person name="Lipzen A."/>
            <person name="Lutzoni F."/>
            <person name="Magnuson J."/>
            <person name="Mondo S."/>
            <person name="Nolan M."/>
            <person name="Ohm R."/>
            <person name="Pangilinan J."/>
            <person name="Park H.-J."/>
            <person name="Ramirez L."/>
            <person name="Alfaro M."/>
            <person name="Sun H."/>
            <person name="Tritt A."/>
            <person name="Yoshinaga Y."/>
            <person name="Zwiers L.-H."/>
            <person name="Turgeon B."/>
            <person name="Goodwin S."/>
            <person name="Spatafora J."/>
            <person name="Crous P."/>
            <person name="Grigoriev I."/>
        </authorList>
    </citation>
    <scope>NUCLEOTIDE SEQUENCE</scope>
    <source>
        <strain evidence="2">CBS 119925</strain>
    </source>
</reference>
<feature type="compositionally biased region" description="Low complexity" evidence="1">
    <location>
        <begin position="465"/>
        <end position="474"/>
    </location>
</feature>
<evidence type="ECO:0000313" key="3">
    <source>
        <dbReference type="Proteomes" id="UP000799440"/>
    </source>
</evidence>
<feature type="region of interest" description="Disordered" evidence="1">
    <location>
        <begin position="390"/>
        <end position="414"/>
    </location>
</feature>
<dbReference type="OrthoDB" id="5426563at2759"/>
<feature type="region of interest" description="Disordered" evidence="1">
    <location>
        <begin position="464"/>
        <end position="488"/>
    </location>
</feature>
<gene>
    <name evidence="2" type="ORF">M011DRAFT_459453</name>
</gene>
<protein>
    <submittedName>
        <fullName evidence="2">Uncharacterized protein</fullName>
    </submittedName>
</protein>
<proteinExistence type="predicted"/>
<name>A0A6A6V8U5_9PLEO</name>
<dbReference type="Proteomes" id="UP000799440">
    <property type="component" value="Unassembled WGS sequence"/>
</dbReference>
<evidence type="ECO:0000313" key="2">
    <source>
        <dbReference type="EMBL" id="KAF2746316.1"/>
    </source>
</evidence>
<feature type="compositionally biased region" description="Basic and acidic residues" evidence="1">
    <location>
        <begin position="91"/>
        <end position="102"/>
    </location>
</feature>
<feature type="compositionally biased region" description="Polar residues" evidence="1">
    <location>
        <begin position="122"/>
        <end position="142"/>
    </location>
</feature>
<feature type="region of interest" description="Disordered" evidence="1">
    <location>
        <begin position="187"/>
        <end position="220"/>
    </location>
</feature>
<keyword evidence="3" id="KW-1185">Reference proteome</keyword>
<sequence>MNWTGGSLQRHSKNAHKGTVNRQKEHFAKIRTALQNGHSTTAVPFCPSYLQNDDTNFGGRLPPLVHRSVRHTGHPKHPRNRHSSRGSTGRPDSHISLRRGTEPKSGPPRARVSGPRLYHATGQFTSSDGNINNPCKGSSRSTKACVDDTEFALLEANRLRLLQKDDWAGLGPSRMAKMHFPSISEKSRIGKRRRITGTRSMRLEKKRTAPPPPRHDRDNEAANWNTVINPIKGIEDIRIRVGTDALATQMPLGPNTALSNGDMTDPDASSDPMLLDHEDECAAAEVFIPMPRPANSNLPSSTWPLPETRAGFYTQAGASEILPRPNPTSPILQTNPSFHPRPPNMEVPSHSLHEHHEPGINEEVSEVANHTDYRLLGHAGRPLHLVFGNTGSTEKLDEQPNFRHDDTRGSSAGSRANASLLHLAQAWSVEREWPKVEKPGDEQHHSPSMLDSRRWKAFVGIPEESSSYSSGSASNPARQLKEPSGVADNWSQHTTVGKQSYFRASSPVSTSLHSMRNPLDAGATDVRRYEGQRSQGVSCHGPNSMDESERVWRTFVFASDNEHTLDEKSLRPSHRASRTTHESSMPASAAAVGSSMGSMLDSTNNESISRYSRNTHWIAARSPLPTFLGISEPAEPFGRTTGAPAAYRSVTKPAGWAAPIAHERALMEGRGSDVEYDEGRSVTHETMFDDVSHNTFSSGTFGSGAYGEGIRRGVASRHRQ</sequence>
<dbReference type="EMBL" id="MU006578">
    <property type="protein sequence ID" value="KAF2746316.1"/>
    <property type="molecule type" value="Genomic_DNA"/>
</dbReference>
<evidence type="ECO:0000256" key="1">
    <source>
        <dbReference type="SAM" id="MobiDB-lite"/>
    </source>
</evidence>
<organism evidence="2 3">
    <name type="scientific">Sporormia fimetaria CBS 119925</name>
    <dbReference type="NCBI Taxonomy" id="1340428"/>
    <lineage>
        <taxon>Eukaryota</taxon>
        <taxon>Fungi</taxon>
        <taxon>Dikarya</taxon>
        <taxon>Ascomycota</taxon>
        <taxon>Pezizomycotina</taxon>
        <taxon>Dothideomycetes</taxon>
        <taxon>Pleosporomycetidae</taxon>
        <taxon>Pleosporales</taxon>
        <taxon>Sporormiaceae</taxon>
        <taxon>Sporormia</taxon>
    </lineage>
</organism>
<dbReference type="AlphaFoldDB" id="A0A6A6V8U5"/>
<feature type="compositionally biased region" description="Basic residues" evidence="1">
    <location>
        <begin position="67"/>
        <end position="84"/>
    </location>
</feature>
<feature type="region of interest" description="Disordered" evidence="1">
    <location>
        <begin position="57"/>
        <end position="142"/>
    </location>
</feature>
<feature type="region of interest" description="Disordered" evidence="1">
    <location>
        <begin position="1"/>
        <end position="21"/>
    </location>
</feature>